<evidence type="ECO:0000256" key="1">
    <source>
        <dbReference type="SAM" id="MobiDB-lite"/>
    </source>
</evidence>
<organism evidence="2 3">
    <name type="scientific">Asticcacaulis biprosthecium C19</name>
    <dbReference type="NCBI Taxonomy" id="715226"/>
    <lineage>
        <taxon>Bacteria</taxon>
        <taxon>Pseudomonadati</taxon>
        <taxon>Pseudomonadota</taxon>
        <taxon>Alphaproteobacteria</taxon>
        <taxon>Caulobacterales</taxon>
        <taxon>Caulobacteraceae</taxon>
        <taxon>Asticcacaulis</taxon>
    </lineage>
</organism>
<reference evidence="3" key="1">
    <citation type="submission" date="2011-03" db="EMBL/GenBank/DDBJ databases">
        <title>Draft genome sequence of Brevundimonas diminuta.</title>
        <authorList>
            <person name="Brown P.J.B."/>
            <person name="Buechlein A."/>
            <person name="Hemmerich C."/>
            <person name="Brun Y.V."/>
        </authorList>
    </citation>
    <scope>NUCLEOTIDE SEQUENCE [LARGE SCALE GENOMIC DNA]</scope>
    <source>
        <strain evidence="3">C19</strain>
    </source>
</reference>
<sequence length="185" mass="20659">MAYKIEIRVGIAVPVDDVYEIVADIDSWTSWSPIHQSASGKLGFGAPFRTEEKFEGLGLWEIDGAVADWVPLSHIHIVVPKKFYEGSLLRYFEFDSLSETGSSFSMGAAFSGFLSEREGRKYGKYFRAGFQAFAEALKAKAEAEYNARPAEQRLKASKPAKVPEIPEKTTAPWAPPKQWKFGKSK</sequence>
<dbReference type="Gene3D" id="3.30.530.20">
    <property type="match status" value="1"/>
</dbReference>
<accession>F4QM92</accession>
<dbReference type="InterPro" id="IPR023393">
    <property type="entry name" value="START-like_dom_sf"/>
</dbReference>
<dbReference type="AlphaFoldDB" id="F4QM92"/>
<dbReference type="Proteomes" id="UP000006512">
    <property type="component" value="Unassembled WGS sequence"/>
</dbReference>
<dbReference type="OrthoDB" id="7566055at2"/>
<name>F4QM92_9CAUL</name>
<protein>
    <submittedName>
        <fullName evidence="2">Polyketide cyclase / dehydrase and lipid transport family protein</fullName>
    </submittedName>
</protein>
<feature type="region of interest" description="Disordered" evidence="1">
    <location>
        <begin position="148"/>
        <end position="185"/>
    </location>
</feature>
<evidence type="ECO:0000313" key="3">
    <source>
        <dbReference type="Proteomes" id="UP000006512"/>
    </source>
</evidence>
<gene>
    <name evidence="2" type="ORF">ABI_27480</name>
</gene>
<dbReference type="eggNOG" id="ENOG502ZH91">
    <property type="taxonomic scope" value="Bacteria"/>
</dbReference>
<evidence type="ECO:0000313" key="2">
    <source>
        <dbReference type="EMBL" id="EGF91333.1"/>
    </source>
</evidence>
<dbReference type="EMBL" id="GL883078">
    <property type="protein sequence ID" value="EGF91333.1"/>
    <property type="molecule type" value="Genomic_DNA"/>
</dbReference>
<proteinExistence type="predicted"/>
<dbReference type="InterPro" id="IPR019587">
    <property type="entry name" value="Polyketide_cyclase/dehydratase"/>
</dbReference>
<dbReference type="HOGENOM" id="CLU_069867_4_0_5"/>
<dbReference type="RefSeq" id="WP_006273533.1">
    <property type="nucleotide sequence ID" value="NZ_GL883078.1"/>
</dbReference>
<dbReference type="Pfam" id="PF10604">
    <property type="entry name" value="Polyketide_cyc2"/>
    <property type="match status" value="1"/>
</dbReference>
<keyword evidence="3" id="KW-1185">Reference proteome</keyword>
<dbReference type="SUPFAM" id="SSF55961">
    <property type="entry name" value="Bet v1-like"/>
    <property type="match status" value="1"/>
</dbReference>
<dbReference type="STRING" id="715226.ABI_27480"/>